<dbReference type="Proteomes" id="UP000181942">
    <property type="component" value="Unassembled WGS sequence"/>
</dbReference>
<dbReference type="AlphaFoldDB" id="A0A1I2UB87"/>
<sequence length="219" mass="23483">MGFFKRCKAQDAFSASLPGLGGEAGRFYRALIDPHAGSARLLLAQGVGSSAPWDLIDTVAVVHDNGVKRAAAKARLRLDVLDPEVQRAVQAGLDQLAAVLGVRGSVVQAWTLANAFNESPGSGMHDAGEGHRCLLAPRRRGARLPDRLELHPSLDSLPQAGWKKAQVRKAEKADHRSGAPHLDPSTGRARADTANRHNAIPEDLFAQQNLKKMWGSTGR</sequence>
<gene>
    <name evidence="2" type="ORF">SAMN02787118_12782</name>
</gene>
<dbReference type="OrthoDB" id="9913856at2"/>
<proteinExistence type="predicted"/>
<feature type="region of interest" description="Disordered" evidence="1">
    <location>
        <begin position="152"/>
        <end position="219"/>
    </location>
</feature>
<evidence type="ECO:0000313" key="2">
    <source>
        <dbReference type="EMBL" id="SFG74414.1"/>
    </source>
</evidence>
<name>A0A1I2UB87_9ACTN</name>
<protein>
    <submittedName>
        <fullName evidence="2">Uncharacterized protein</fullName>
    </submittedName>
</protein>
<feature type="compositionally biased region" description="Basic and acidic residues" evidence="1">
    <location>
        <begin position="168"/>
        <end position="177"/>
    </location>
</feature>
<accession>A0A1I2UB87</accession>
<reference evidence="2 3" key="1">
    <citation type="submission" date="2016-10" db="EMBL/GenBank/DDBJ databases">
        <authorList>
            <person name="de Groot N.N."/>
        </authorList>
    </citation>
    <scope>NUCLEOTIDE SEQUENCE [LARGE SCALE GENOMIC DNA]</scope>
    <source>
        <strain evidence="2 3">OK461</strain>
    </source>
</reference>
<organism evidence="2 3">
    <name type="scientific">Streptomyces mirabilis</name>
    <dbReference type="NCBI Taxonomy" id="68239"/>
    <lineage>
        <taxon>Bacteria</taxon>
        <taxon>Bacillati</taxon>
        <taxon>Actinomycetota</taxon>
        <taxon>Actinomycetes</taxon>
        <taxon>Kitasatosporales</taxon>
        <taxon>Streptomycetaceae</taxon>
        <taxon>Streptomyces</taxon>
    </lineage>
</organism>
<evidence type="ECO:0000256" key="1">
    <source>
        <dbReference type="SAM" id="MobiDB-lite"/>
    </source>
</evidence>
<dbReference type="EMBL" id="FONR01000027">
    <property type="protein sequence ID" value="SFG74414.1"/>
    <property type="molecule type" value="Genomic_DNA"/>
</dbReference>
<evidence type="ECO:0000313" key="3">
    <source>
        <dbReference type="Proteomes" id="UP000181942"/>
    </source>
</evidence>
<dbReference type="RefSeq" id="WP_075032645.1">
    <property type="nucleotide sequence ID" value="NZ_FONR01000027.1"/>
</dbReference>